<dbReference type="InterPro" id="IPR035906">
    <property type="entry name" value="MetI-like_sf"/>
</dbReference>
<dbReference type="Proteomes" id="UP000198508">
    <property type="component" value="Unassembled WGS sequence"/>
</dbReference>
<feature type="transmembrane region" description="Helical" evidence="8">
    <location>
        <begin position="412"/>
        <end position="434"/>
    </location>
</feature>
<evidence type="ECO:0000313" key="11">
    <source>
        <dbReference type="Proteomes" id="UP000198508"/>
    </source>
</evidence>
<comment type="similarity">
    <text evidence="8">Belongs to the binding-protein-dependent transport system permease family.</text>
</comment>
<evidence type="ECO:0000256" key="4">
    <source>
        <dbReference type="ARBA" id="ARBA00022519"/>
    </source>
</evidence>
<dbReference type="InterPro" id="IPR000515">
    <property type="entry name" value="MetI-like"/>
</dbReference>
<feature type="transmembrane region" description="Helical" evidence="8">
    <location>
        <begin position="79"/>
        <end position="101"/>
    </location>
</feature>
<dbReference type="STRING" id="460384.SAMN05216313_1248"/>
<feature type="transmembrane region" description="Helical" evidence="8">
    <location>
        <begin position="440"/>
        <end position="459"/>
    </location>
</feature>
<protein>
    <submittedName>
        <fullName evidence="10">Iron(III) transport system permease protein</fullName>
    </submittedName>
</protein>
<dbReference type="CDD" id="cd06261">
    <property type="entry name" value="TM_PBP2"/>
    <property type="match status" value="2"/>
</dbReference>
<gene>
    <name evidence="10" type="ORF">SAMN05216313_1248</name>
</gene>
<dbReference type="GO" id="GO:0005886">
    <property type="term" value="C:plasma membrane"/>
    <property type="evidence" value="ECO:0007669"/>
    <property type="project" value="UniProtKB-SubCell"/>
</dbReference>
<evidence type="ECO:0000256" key="5">
    <source>
        <dbReference type="ARBA" id="ARBA00022692"/>
    </source>
</evidence>
<evidence type="ECO:0000256" key="7">
    <source>
        <dbReference type="ARBA" id="ARBA00023136"/>
    </source>
</evidence>
<evidence type="ECO:0000313" key="10">
    <source>
        <dbReference type="EMBL" id="SEU01028.1"/>
    </source>
</evidence>
<feature type="transmembrane region" description="Helical" evidence="8">
    <location>
        <begin position="545"/>
        <end position="566"/>
    </location>
</feature>
<proteinExistence type="inferred from homology"/>
<feature type="transmembrane region" description="Helical" evidence="8">
    <location>
        <begin position="154"/>
        <end position="177"/>
    </location>
</feature>
<evidence type="ECO:0000256" key="2">
    <source>
        <dbReference type="ARBA" id="ARBA00022448"/>
    </source>
</evidence>
<evidence type="ECO:0000256" key="6">
    <source>
        <dbReference type="ARBA" id="ARBA00022989"/>
    </source>
</evidence>
<dbReference type="GO" id="GO:0055085">
    <property type="term" value="P:transmembrane transport"/>
    <property type="evidence" value="ECO:0007669"/>
    <property type="project" value="InterPro"/>
</dbReference>
<dbReference type="AlphaFoldDB" id="A0A1I0IWV4"/>
<feature type="transmembrane region" description="Helical" evidence="8">
    <location>
        <begin position="378"/>
        <end position="400"/>
    </location>
</feature>
<keyword evidence="2 8" id="KW-0813">Transport</keyword>
<evidence type="ECO:0000256" key="8">
    <source>
        <dbReference type="RuleBase" id="RU363032"/>
    </source>
</evidence>
<dbReference type="PANTHER" id="PTHR43357:SF3">
    <property type="entry name" value="FE(3+)-TRANSPORT SYSTEM PERMEASE PROTEIN FBPB 2"/>
    <property type="match status" value="1"/>
</dbReference>
<evidence type="ECO:0000256" key="3">
    <source>
        <dbReference type="ARBA" id="ARBA00022475"/>
    </source>
</evidence>
<feature type="transmembrane region" description="Helical" evidence="8">
    <location>
        <begin position="502"/>
        <end position="525"/>
    </location>
</feature>
<keyword evidence="6 8" id="KW-1133">Transmembrane helix</keyword>
<dbReference type="Pfam" id="PF00528">
    <property type="entry name" value="BPD_transp_1"/>
    <property type="match status" value="2"/>
</dbReference>
<feature type="domain" description="ABC transmembrane type-1" evidence="9">
    <location>
        <begin position="75"/>
        <end position="287"/>
    </location>
</feature>
<feature type="domain" description="ABC transmembrane type-1" evidence="9">
    <location>
        <begin position="374"/>
        <end position="566"/>
    </location>
</feature>
<dbReference type="RefSeq" id="WP_092367747.1">
    <property type="nucleotide sequence ID" value="NZ_FOIM01000024.1"/>
</dbReference>
<feature type="transmembrane region" description="Helical" evidence="8">
    <location>
        <begin position="113"/>
        <end position="134"/>
    </location>
</feature>
<feature type="transmembrane region" description="Helical" evidence="8">
    <location>
        <begin position="266"/>
        <end position="286"/>
    </location>
</feature>
<feature type="transmembrane region" description="Helical" evidence="8">
    <location>
        <begin position="209"/>
        <end position="230"/>
    </location>
</feature>
<sequence length="576" mass="63776">MSMFKRKTNSDLERLEGGKLMSLDRFMTLLCYLILVTVVILPVFMIIYYAFWDGTKIDFQMFFNVLMQKENLAAMRNTLVIAVFSTLLATAVGVFFAWLLGRSDIPLKGVMKFLFSIPFMIPPFLAAMAWDMMFSGRGGYVNRWLMSVFNLSKAPFNINSVLGIIVIEVVYYFPFVYMQVVSALERMDPTLEESARIAGAKQLYVIRKITLPLTIPAISSGVLLVLITSLSNYGIPAMLGFSQNIFTLPTMIVEKMNRAGGSFEGIRQATALSIVLVAVVSIALLVQRKLLSVGRYDIIKGKSMRPALIKLRTAKYPLLVFSLLFLTLVVLAPLAMIVLVSFIKAYGLNFAFENFTLANYHRILVGNKMVTDSVGNSLFLGFSAGIICLFLGTMLAYVIYKVRPKGKGILELLAVLPYSLPGTVLAIGCILAWSGVFMGITLYNTIWIILVAYVARYLTYTLKSSSAALQQVHISLEEASRACGATHLESLRDITLPLIKPAMVSGFFLVFLPAMRELTTSVLLYGPNSRTLGVAIYQLRINGQIAPAAALSVITILLIIICNNVVKHFTKDRKGS</sequence>
<evidence type="ECO:0000256" key="1">
    <source>
        <dbReference type="ARBA" id="ARBA00004429"/>
    </source>
</evidence>
<feature type="transmembrane region" description="Helical" evidence="8">
    <location>
        <begin position="318"/>
        <end position="343"/>
    </location>
</feature>
<keyword evidence="11" id="KW-1185">Reference proteome</keyword>
<dbReference type="PROSITE" id="PS50928">
    <property type="entry name" value="ABC_TM1"/>
    <property type="match status" value="2"/>
</dbReference>
<keyword evidence="7 8" id="KW-0472">Membrane</keyword>
<keyword evidence="5 8" id="KW-0812">Transmembrane</keyword>
<keyword evidence="3" id="KW-1003">Cell membrane</keyword>
<reference evidence="11" key="1">
    <citation type="submission" date="2016-10" db="EMBL/GenBank/DDBJ databases">
        <authorList>
            <person name="Varghese N."/>
            <person name="Submissions S."/>
        </authorList>
    </citation>
    <scope>NUCLEOTIDE SEQUENCE [LARGE SCALE GENOMIC DNA]</scope>
    <source>
        <strain evidence="11">NLAE-zl-G277</strain>
    </source>
</reference>
<accession>A0A1I0IWV4</accession>
<feature type="transmembrane region" description="Helical" evidence="8">
    <location>
        <begin position="29"/>
        <end position="51"/>
    </location>
</feature>
<dbReference type="Gene3D" id="1.10.3720.10">
    <property type="entry name" value="MetI-like"/>
    <property type="match status" value="2"/>
</dbReference>
<dbReference type="EMBL" id="FOIM01000024">
    <property type="protein sequence ID" value="SEU01028.1"/>
    <property type="molecule type" value="Genomic_DNA"/>
</dbReference>
<comment type="subcellular location">
    <subcellularLocation>
        <location evidence="1">Cell inner membrane</location>
        <topology evidence="1">Multi-pass membrane protein</topology>
    </subcellularLocation>
    <subcellularLocation>
        <location evidence="8">Cell membrane</location>
        <topology evidence="8">Multi-pass membrane protein</topology>
    </subcellularLocation>
</comment>
<dbReference type="SUPFAM" id="SSF161098">
    <property type="entry name" value="MetI-like"/>
    <property type="match status" value="2"/>
</dbReference>
<dbReference type="PANTHER" id="PTHR43357">
    <property type="entry name" value="INNER MEMBRANE ABC TRANSPORTER PERMEASE PROTEIN YDCV"/>
    <property type="match status" value="1"/>
</dbReference>
<evidence type="ECO:0000259" key="9">
    <source>
        <dbReference type="PROSITE" id="PS50928"/>
    </source>
</evidence>
<keyword evidence="4" id="KW-0997">Cell inner membrane</keyword>
<name>A0A1I0IWV4_9FIRM</name>
<organism evidence="10 11">
    <name type="scientific">Enterocloster lavalensis</name>
    <dbReference type="NCBI Taxonomy" id="460384"/>
    <lineage>
        <taxon>Bacteria</taxon>
        <taxon>Bacillati</taxon>
        <taxon>Bacillota</taxon>
        <taxon>Clostridia</taxon>
        <taxon>Lachnospirales</taxon>
        <taxon>Lachnospiraceae</taxon>
        <taxon>Enterocloster</taxon>
    </lineage>
</organism>